<sequence>VLFPLQQGDQIKVLQFSVNGLSEVARYRTLMLLFGEKTFSKYRPHGGSFLRRC</sequence>
<name>A0A8C8LSZ9_ONCTS</name>
<evidence type="ECO:0000313" key="1">
    <source>
        <dbReference type="Ensembl" id="ENSOTSP00005039981.1"/>
    </source>
</evidence>
<dbReference type="Proteomes" id="UP000694402">
    <property type="component" value="Unassembled WGS sequence"/>
</dbReference>
<proteinExistence type="predicted"/>
<accession>A0A8C8LSZ9</accession>
<dbReference type="AlphaFoldDB" id="A0A8C8LSZ9"/>
<reference evidence="1" key="1">
    <citation type="submission" date="2025-08" db="UniProtKB">
        <authorList>
            <consortium name="Ensembl"/>
        </authorList>
    </citation>
    <scope>IDENTIFICATION</scope>
</reference>
<reference evidence="1" key="2">
    <citation type="submission" date="2025-09" db="UniProtKB">
        <authorList>
            <consortium name="Ensembl"/>
        </authorList>
    </citation>
    <scope>IDENTIFICATION</scope>
</reference>
<keyword evidence="2" id="KW-1185">Reference proteome</keyword>
<organism evidence="1 2">
    <name type="scientific">Oncorhynchus tshawytscha</name>
    <name type="common">Chinook salmon</name>
    <name type="synonym">Salmo tshawytscha</name>
    <dbReference type="NCBI Taxonomy" id="74940"/>
    <lineage>
        <taxon>Eukaryota</taxon>
        <taxon>Metazoa</taxon>
        <taxon>Chordata</taxon>
        <taxon>Craniata</taxon>
        <taxon>Vertebrata</taxon>
        <taxon>Euteleostomi</taxon>
        <taxon>Actinopterygii</taxon>
        <taxon>Neopterygii</taxon>
        <taxon>Teleostei</taxon>
        <taxon>Protacanthopterygii</taxon>
        <taxon>Salmoniformes</taxon>
        <taxon>Salmonidae</taxon>
        <taxon>Salmoninae</taxon>
        <taxon>Oncorhynchus</taxon>
    </lineage>
</organism>
<protein>
    <submittedName>
        <fullName evidence="1">Uncharacterized protein</fullName>
    </submittedName>
</protein>
<evidence type="ECO:0000313" key="2">
    <source>
        <dbReference type="Proteomes" id="UP000694402"/>
    </source>
</evidence>
<dbReference type="Ensembl" id="ENSOTST00005043503.2">
    <property type="protein sequence ID" value="ENSOTSP00005039981.1"/>
    <property type="gene ID" value="ENSOTSG00005019080.2"/>
</dbReference>